<proteinExistence type="inferred from homology"/>
<dbReference type="SUPFAM" id="SSF57783">
    <property type="entry name" value="Zinc beta-ribbon"/>
    <property type="match status" value="1"/>
</dbReference>
<dbReference type="PROSITE" id="PS50880">
    <property type="entry name" value="TOPRIM"/>
    <property type="match status" value="1"/>
</dbReference>
<dbReference type="STRING" id="1802115.A2756_03645"/>
<evidence type="ECO:0000313" key="14">
    <source>
        <dbReference type="EMBL" id="OGZ44935.1"/>
    </source>
</evidence>
<dbReference type="InterPro" id="IPR003602">
    <property type="entry name" value="Topo_IA_DNA-bd_dom"/>
</dbReference>
<gene>
    <name evidence="10" type="primary">topA</name>
    <name evidence="14" type="ORF">A2756_03645</name>
</gene>
<keyword evidence="7 10" id="KW-0799">Topoisomerase</keyword>
<dbReference type="InterPro" id="IPR013497">
    <property type="entry name" value="Topo_IA_cen"/>
</dbReference>
<evidence type="ECO:0000256" key="2">
    <source>
        <dbReference type="ARBA" id="ARBA00009446"/>
    </source>
</evidence>
<keyword evidence="8 10" id="KW-0238">DNA-binding</keyword>
<dbReference type="InterPro" id="IPR028612">
    <property type="entry name" value="Topoisom_1_IA"/>
</dbReference>
<dbReference type="AlphaFoldDB" id="A0A1G2G3W8"/>
<dbReference type="PANTHER" id="PTHR42785">
    <property type="entry name" value="DNA TOPOISOMERASE, TYPE IA, CORE"/>
    <property type="match status" value="1"/>
</dbReference>
<protein>
    <recommendedName>
        <fullName evidence="10">DNA topoisomerase 1</fullName>
        <ecNumber evidence="10">5.6.2.1</ecNumber>
    </recommendedName>
    <alternativeName>
        <fullName evidence="10">DNA topoisomerase I</fullName>
    </alternativeName>
</protein>
<dbReference type="GO" id="GO:0003917">
    <property type="term" value="F:DNA topoisomerase type I (single strand cut, ATP-independent) activity"/>
    <property type="evidence" value="ECO:0007669"/>
    <property type="project" value="UniProtKB-UniRule"/>
</dbReference>
<dbReference type="PANTHER" id="PTHR42785:SF1">
    <property type="entry name" value="DNA TOPOISOMERASE"/>
    <property type="match status" value="1"/>
</dbReference>
<dbReference type="PROSITE" id="PS00396">
    <property type="entry name" value="TOPO_IA_1"/>
    <property type="match status" value="1"/>
</dbReference>
<dbReference type="GO" id="GO:0003677">
    <property type="term" value="F:DNA binding"/>
    <property type="evidence" value="ECO:0007669"/>
    <property type="project" value="UniProtKB-KW"/>
</dbReference>
<dbReference type="Pfam" id="PF01751">
    <property type="entry name" value="Toprim"/>
    <property type="match status" value="1"/>
</dbReference>
<dbReference type="HAMAP" id="MF_00952">
    <property type="entry name" value="Topoisom_1_prok"/>
    <property type="match status" value="1"/>
</dbReference>
<dbReference type="InterPro" id="IPR003601">
    <property type="entry name" value="Topo_IA_2"/>
</dbReference>
<dbReference type="EC" id="5.6.2.1" evidence="10"/>
<dbReference type="Proteomes" id="UP000177785">
    <property type="component" value="Unassembled WGS sequence"/>
</dbReference>
<feature type="site" description="Interaction with DNA" evidence="10">
    <location>
        <position position="150"/>
    </location>
</feature>
<dbReference type="Gene3D" id="1.10.460.10">
    <property type="entry name" value="Topoisomerase I, domain 2"/>
    <property type="match status" value="1"/>
</dbReference>
<feature type="site" description="Interaction with DNA" evidence="10">
    <location>
        <position position="494"/>
    </location>
</feature>
<dbReference type="InterPro" id="IPR000380">
    <property type="entry name" value="Topo_IA"/>
</dbReference>
<evidence type="ECO:0000256" key="11">
    <source>
        <dbReference type="SAM" id="MobiDB-lite"/>
    </source>
</evidence>
<dbReference type="InterPro" id="IPR006171">
    <property type="entry name" value="TOPRIM_dom"/>
</dbReference>
<evidence type="ECO:0000256" key="3">
    <source>
        <dbReference type="ARBA" id="ARBA00022723"/>
    </source>
</evidence>
<evidence type="ECO:0000259" key="12">
    <source>
        <dbReference type="PROSITE" id="PS50880"/>
    </source>
</evidence>
<keyword evidence="4" id="KW-0863">Zinc-finger</keyword>
<feature type="site" description="Interaction with DNA" evidence="10">
    <location>
        <position position="309"/>
    </location>
</feature>
<dbReference type="SMART" id="SM00493">
    <property type="entry name" value="TOPRIM"/>
    <property type="match status" value="1"/>
</dbReference>
<evidence type="ECO:0000256" key="6">
    <source>
        <dbReference type="ARBA" id="ARBA00022842"/>
    </source>
</evidence>
<dbReference type="PROSITE" id="PS52039">
    <property type="entry name" value="TOPO_IA_2"/>
    <property type="match status" value="1"/>
</dbReference>
<evidence type="ECO:0000256" key="10">
    <source>
        <dbReference type="HAMAP-Rule" id="MF_00952"/>
    </source>
</evidence>
<dbReference type="NCBIfam" id="TIGR01051">
    <property type="entry name" value="topA_bact"/>
    <property type="match status" value="1"/>
</dbReference>
<sequence>MKHKLVIVESPTKARTISRFLGRGFTVESSFGHVRDLPSSILGVDVEHEFQPKYVIPKKARAQVKKLKELAKKSETIILATDEDREGEAIAWHLKHALDLEKSKGKKTEKEIQRIVFHEITKGAIEQALEHPRDIDAHLVDAQQARRILDRLVGYKLSPFLWKKVAKGLSAGRVQSVAVRLIVEREREIQAFKAEEYWSVLARFAGKPEFTAGLHKIGAETIDKLHIKSKADADKILQELAHATYTVSDVEKKATERKPPSPFTTSTLQQEGSRRFGFSAKQTMMIAQQLYEGIELGGKGSVGLITYMRTDSLNLAETALTAAHDYLREHVGAAYALPEPRRFKTKAKGAQEAHEAIRPTDVFNTPADVKAYLAPRQFKLYQLIWQRFVATQMPTAVFDSTAIVIDAGAYEFRATGSSITFDGFLKIYPTQTEEVILPDVSKGEVLDLLELKPEQHFTEPPARYSEASLIKILEKNGIGRPSTYAPTISTIQDRGYVTKNQSKRFEPSDIGFIVNDLLVENFPQVVDMHFTAIMEGKLDKIAEGETDWVPVIREFYEPFAKNLAEKYDSVEKQDIDETTDEVCDKCGKPMLVKRSRFGKFLGCSGFPECRNIKPLPSASLGISCPKCKTGNVIVRNTKRGRVFYGCSRYPDCDFALWDRPIGESCPTCNAPLVRKGKMISCSNKECPYTRQGEEAPTP</sequence>
<feature type="domain" description="Toprim" evidence="12">
    <location>
        <begin position="3"/>
        <end position="116"/>
    </location>
</feature>
<dbReference type="Gene3D" id="3.40.50.140">
    <property type="match status" value="1"/>
</dbReference>
<comment type="catalytic activity">
    <reaction evidence="1 10">
        <text>ATP-independent breakage of single-stranded DNA, followed by passage and rejoining.</text>
        <dbReference type="EC" id="5.6.2.1"/>
    </reaction>
</comment>
<feature type="region of interest" description="Disordered" evidence="11">
    <location>
        <begin position="251"/>
        <end position="270"/>
    </location>
</feature>
<dbReference type="Gene3D" id="2.70.20.10">
    <property type="entry name" value="Topoisomerase I, domain 3"/>
    <property type="match status" value="1"/>
</dbReference>
<feature type="active site" description="O-(5'-phospho-DNA)-tyrosine intermediate" evidence="10">
    <location>
        <position position="307"/>
    </location>
</feature>
<dbReference type="SMART" id="SM00436">
    <property type="entry name" value="TOP1Bc"/>
    <property type="match status" value="1"/>
</dbReference>
<dbReference type="Gene3D" id="1.10.290.10">
    <property type="entry name" value="Topoisomerase I, domain 4"/>
    <property type="match status" value="1"/>
</dbReference>
<dbReference type="SMART" id="SM00437">
    <property type="entry name" value="TOP1Ac"/>
    <property type="match status" value="1"/>
</dbReference>
<evidence type="ECO:0000256" key="4">
    <source>
        <dbReference type="ARBA" id="ARBA00022771"/>
    </source>
</evidence>
<comment type="similarity">
    <text evidence="2 10">Belongs to the type IA topoisomerase family.</text>
</comment>
<accession>A0A1G2G3W8</accession>
<organism evidence="14 15">
    <name type="scientific">Candidatus Ryanbacteria bacterium RIFCSPHIGHO2_01_FULL_48_27</name>
    <dbReference type="NCBI Taxonomy" id="1802115"/>
    <lineage>
        <taxon>Bacteria</taxon>
        <taxon>Candidatus Ryaniibacteriota</taxon>
    </lineage>
</organism>
<keyword evidence="6" id="KW-0460">Magnesium</keyword>
<keyword evidence="5" id="KW-0862">Zinc</keyword>
<dbReference type="InterPro" id="IPR034149">
    <property type="entry name" value="TOPRIM_TopoI"/>
</dbReference>
<dbReference type="InterPro" id="IPR023406">
    <property type="entry name" value="Topo_IA_AS"/>
</dbReference>
<evidence type="ECO:0000256" key="5">
    <source>
        <dbReference type="ARBA" id="ARBA00022833"/>
    </source>
</evidence>
<feature type="site" description="Interaction with DNA" evidence="10">
    <location>
        <position position="33"/>
    </location>
</feature>
<name>A0A1G2G3W8_9BACT</name>
<comment type="subunit">
    <text evidence="10">Monomer.</text>
</comment>
<dbReference type="GO" id="GO:0005694">
    <property type="term" value="C:chromosome"/>
    <property type="evidence" value="ECO:0007669"/>
    <property type="project" value="InterPro"/>
</dbReference>
<dbReference type="InterPro" id="IPR023405">
    <property type="entry name" value="Topo_IA_core_domain"/>
</dbReference>
<feature type="domain" description="Topo IA-type catalytic" evidence="13">
    <location>
        <begin position="136"/>
        <end position="563"/>
    </location>
</feature>
<dbReference type="Pfam" id="PF01131">
    <property type="entry name" value="Topoisom_bac"/>
    <property type="match status" value="1"/>
</dbReference>
<dbReference type="GO" id="GO:0006265">
    <property type="term" value="P:DNA topological change"/>
    <property type="evidence" value="ECO:0007669"/>
    <property type="project" value="UniProtKB-UniRule"/>
</dbReference>
<evidence type="ECO:0000259" key="13">
    <source>
        <dbReference type="PROSITE" id="PS52039"/>
    </source>
</evidence>
<reference evidence="14 15" key="1">
    <citation type="journal article" date="2016" name="Nat. Commun.">
        <title>Thousands of microbial genomes shed light on interconnected biogeochemical processes in an aquifer system.</title>
        <authorList>
            <person name="Anantharaman K."/>
            <person name="Brown C.T."/>
            <person name="Hug L.A."/>
            <person name="Sharon I."/>
            <person name="Castelle C.J."/>
            <person name="Probst A.J."/>
            <person name="Thomas B.C."/>
            <person name="Singh A."/>
            <person name="Wilkins M.J."/>
            <person name="Karaoz U."/>
            <person name="Brodie E.L."/>
            <person name="Williams K.H."/>
            <person name="Hubbard S.S."/>
            <person name="Banfield J.F."/>
        </authorList>
    </citation>
    <scope>NUCLEOTIDE SEQUENCE [LARGE SCALE GENOMIC DNA]</scope>
</reference>
<dbReference type="GO" id="GO:0008270">
    <property type="term" value="F:zinc ion binding"/>
    <property type="evidence" value="ECO:0007669"/>
    <property type="project" value="UniProtKB-KW"/>
</dbReference>
<evidence type="ECO:0000256" key="8">
    <source>
        <dbReference type="ARBA" id="ARBA00023125"/>
    </source>
</evidence>
<comment type="caution">
    <text evidence="14">The sequence shown here is derived from an EMBL/GenBank/DDBJ whole genome shotgun (WGS) entry which is preliminary data.</text>
</comment>
<feature type="site" description="Interaction with DNA" evidence="10">
    <location>
        <position position="146"/>
    </location>
</feature>
<dbReference type="Pfam" id="PF01396">
    <property type="entry name" value="Zn_ribbon_Top1"/>
    <property type="match status" value="3"/>
</dbReference>
<feature type="site" description="Interaction with DNA" evidence="10">
    <location>
        <position position="155"/>
    </location>
</feature>
<dbReference type="InterPro" id="IPR013826">
    <property type="entry name" value="Topo_IA_cen_sub3"/>
</dbReference>
<dbReference type="PRINTS" id="PR00417">
    <property type="entry name" value="PRTPISMRASEI"/>
</dbReference>
<dbReference type="CDD" id="cd03363">
    <property type="entry name" value="TOPRIM_TopoIA_TopoI"/>
    <property type="match status" value="1"/>
</dbReference>
<dbReference type="InterPro" id="IPR013498">
    <property type="entry name" value="Topo_IA_Znf"/>
</dbReference>
<evidence type="ECO:0000313" key="15">
    <source>
        <dbReference type="Proteomes" id="UP000177785"/>
    </source>
</evidence>
<dbReference type="Gene3D" id="3.30.65.10">
    <property type="entry name" value="Bacterial Topoisomerase I, domain 1"/>
    <property type="match status" value="2"/>
</dbReference>
<evidence type="ECO:0000256" key="7">
    <source>
        <dbReference type="ARBA" id="ARBA00023029"/>
    </source>
</evidence>
<evidence type="ECO:0000256" key="1">
    <source>
        <dbReference type="ARBA" id="ARBA00000213"/>
    </source>
</evidence>
<comment type="function">
    <text evidence="10">Releases the supercoiling and torsional tension of DNA, which is introduced during the DNA replication and transcription, by transiently cleaving and rejoining one strand of the DNA duplex. Introduces a single-strand break via transesterification at a target site in duplex DNA. The scissile phosphodiester is attacked by the catalytic tyrosine of the enzyme, resulting in the formation of a DNA-(5'-phosphotyrosyl)-enzyme intermediate and the expulsion of a 3'-OH DNA strand. The free DNA strand then undergoes passage around the unbroken strand, thus removing DNA supercoils. Finally, in the religation step, the DNA 3'-OH attacks the covalent intermediate to expel the active-site tyrosine and restore the DNA phosphodiester backbone.</text>
</comment>
<keyword evidence="3" id="KW-0479">Metal-binding</keyword>
<dbReference type="InterPro" id="IPR013825">
    <property type="entry name" value="Topo_IA_cen_sub2"/>
</dbReference>
<feature type="site" description="Interaction with DNA" evidence="10">
    <location>
        <position position="147"/>
    </location>
</feature>
<feature type="site" description="Interaction with DNA" evidence="10">
    <location>
        <position position="162"/>
    </location>
</feature>
<dbReference type="SUPFAM" id="SSF56712">
    <property type="entry name" value="Prokaryotic type I DNA topoisomerase"/>
    <property type="match status" value="1"/>
</dbReference>
<dbReference type="InterPro" id="IPR013824">
    <property type="entry name" value="Topo_IA_cen_sub1"/>
</dbReference>
<dbReference type="InterPro" id="IPR005733">
    <property type="entry name" value="TopoI_bac-type"/>
</dbReference>
<evidence type="ECO:0000256" key="9">
    <source>
        <dbReference type="ARBA" id="ARBA00023235"/>
    </source>
</evidence>
<dbReference type="CDD" id="cd00186">
    <property type="entry name" value="TOP1Ac"/>
    <property type="match status" value="1"/>
</dbReference>
<feature type="region of interest" description="Interaction with DNA" evidence="10">
    <location>
        <begin position="170"/>
        <end position="175"/>
    </location>
</feature>
<dbReference type="EMBL" id="MHNL01000011">
    <property type="protein sequence ID" value="OGZ44935.1"/>
    <property type="molecule type" value="Genomic_DNA"/>
</dbReference>
<keyword evidence="9 10" id="KW-0413">Isomerase</keyword>